<protein>
    <submittedName>
        <fullName evidence="2">Arc family DNA-binding protein</fullName>
    </submittedName>
</protein>
<dbReference type="Gene3D" id="1.10.1220.10">
    <property type="entry name" value="Met repressor-like"/>
    <property type="match status" value="1"/>
</dbReference>
<dbReference type="RefSeq" id="WP_128445823.1">
    <property type="nucleotide sequence ID" value="NZ_SBIP01000008.1"/>
</dbReference>
<dbReference type="Pfam" id="PF03869">
    <property type="entry name" value="Arc"/>
    <property type="match status" value="1"/>
</dbReference>
<keyword evidence="2" id="KW-0238">DNA-binding</keyword>
<feature type="domain" description="Arc-like DNA binding" evidence="1">
    <location>
        <begin position="3"/>
        <end position="40"/>
    </location>
</feature>
<proteinExistence type="predicted"/>
<dbReference type="SUPFAM" id="SSF47598">
    <property type="entry name" value="Ribbon-helix-helix"/>
    <property type="match status" value="1"/>
</dbReference>
<accession>A0A444LA55</accession>
<dbReference type="InterPro" id="IPR013321">
    <property type="entry name" value="Arc_rbn_hlx_hlx"/>
</dbReference>
<gene>
    <name evidence="2" type="ORF">EPK99_25040</name>
</gene>
<dbReference type="EMBL" id="SBIP01000008">
    <property type="protein sequence ID" value="RWX74453.1"/>
    <property type="molecule type" value="Genomic_DNA"/>
</dbReference>
<dbReference type="GO" id="GO:0003677">
    <property type="term" value="F:DNA binding"/>
    <property type="evidence" value="ECO:0007669"/>
    <property type="project" value="UniProtKB-KW"/>
</dbReference>
<dbReference type="AlphaFoldDB" id="A0A444LA55"/>
<comment type="caution">
    <text evidence="2">The sequence shown here is derived from an EMBL/GenBank/DDBJ whole genome shotgun (WGS) entry which is preliminary data.</text>
</comment>
<evidence type="ECO:0000259" key="1">
    <source>
        <dbReference type="Pfam" id="PF03869"/>
    </source>
</evidence>
<dbReference type="OrthoDB" id="6890552at2"/>
<dbReference type="InterPro" id="IPR005569">
    <property type="entry name" value="Arc_DNA-bd_dom"/>
</dbReference>
<evidence type="ECO:0000313" key="2">
    <source>
        <dbReference type="EMBL" id="RWX74453.1"/>
    </source>
</evidence>
<sequence>MGREDPQLKLRLTEDMKGRITEAAKANGRSVNAEIVARLEAYEAGGDVGQDWKRRFAEEQDAYRRMERLYDGTFDVAMNYRTILATVRGQLLQYVGLVKSLASIITNLEGPPPPDAIDLATRLEAAASETKERLSQETPLDQAKSELKKLEALISKSDDLTKRD</sequence>
<organism evidence="2 3">
    <name type="scientific">Neorhizobium lilium</name>
    <dbReference type="NCBI Taxonomy" id="2503024"/>
    <lineage>
        <taxon>Bacteria</taxon>
        <taxon>Pseudomonadati</taxon>
        <taxon>Pseudomonadota</taxon>
        <taxon>Alphaproteobacteria</taxon>
        <taxon>Hyphomicrobiales</taxon>
        <taxon>Rhizobiaceae</taxon>
        <taxon>Rhizobium/Agrobacterium group</taxon>
        <taxon>Neorhizobium</taxon>
    </lineage>
</organism>
<keyword evidence="3" id="KW-1185">Reference proteome</keyword>
<reference evidence="2 3" key="1">
    <citation type="submission" date="2019-01" db="EMBL/GenBank/DDBJ databases">
        <title>The draft genome of Rhizobium sp. 24NR.</title>
        <authorList>
            <person name="Liu L."/>
            <person name="Liang L."/>
            <person name="Shi S."/>
            <person name="Xu L."/>
            <person name="Wang X."/>
            <person name="Li L."/>
            <person name="Zhang X."/>
        </authorList>
    </citation>
    <scope>NUCLEOTIDE SEQUENCE [LARGE SCALE GENOMIC DNA]</scope>
    <source>
        <strain evidence="2 3">24NR</strain>
    </source>
</reference>
<evidence type="ECO:0000313" key="3">
    <source>
        <dbReference type="Proteomes" id="UP000287687"/>
    </source>
</evidence>
<dbReference type="Proteomes" id="UP000287687">
    <property type="component" value="Unassembled WGS sequence"/>
</dbReference>
<name>A0A444LA55_9HYPH</name>
<dbReference type="InterPro" id="IPR010985">
    <property type="entry name" value="Ribbon_hlx_hlx"/>
</dbReference>
<dbReference type="GO" id="GO:0006355">
    <property type="term" value="P:regulation of DNA-templated transcription"/>
    <property type="evidence" value="ECO:0007669"/>
    <property type="project" value="InterPro"/>
</dbReference>